<comment type="subcellular location">
    <subcellularLocation>
        <location evidence="1">Membrane</location>
        <topology evidence="1">Multi-pass membrane protein</topology>
    </subcellularLocation>
</comment>
<dbReference type="Proteomes" id="UP000315471">
    <property type="component" value="Unassembled WGS sequence"/>
</dbReference>
<dbReference type="OrthoDB" id="18947at2"/>
<evidence type="ECO:0000313" key="8">
    <source>
        <dbReference type="Proteomes" id="UP000315471"/>
    </source>
</evidence>
<evidence type="ECO:0000256" key="2">
    <source>
        <dbReference type="ARBA" id="ARBA00022692"/>
    </source>
</evidence>
<accession>A0A5C6EAY8</accession>
<keyword evidence="3 5" id="KW-1133">Transmembrane helix</keyword>
<reference evidence="7 8" key="1">
    <citation type="submission" date="2019-02" db="EMBL/GenBank/DDBJ databases">
        <title>Deep-cultivation of Planctomycetes and their phenomic and genomic characterization uncovers novel biology.</title>
        <authorList>
            <person name="Wiegand S."/>
            <person name="Jogler M."/>
            <person name="Boedeker C."/>
            <person name="Pinto D."/>
            <person name="Vollmers J."/>
            <person name="Rivas-Marin E."/>
            <person name="Kohn T."/>
            <person name="Peeters S.H."/>
            <person name="Heuer A."/>
            <person name="Rast P."/>
            <person name="Oberbeckmann S."/>
            <person name="Bunk B."/>
            <person name="Jeske O."/>
            <person name="Meyerdierks A."/>
            <person name="Storesund J.E."/>
            <person name="Kallscheuer N."/>
            <person name="Luecker S."/>
            <person name="Lage O.M."/>
            <person name="Pohl T."/>
            <person name="Merkel B.J."/>
            <person name="Hornburger P."/>
            <person name="Mueller R.-W."/>
            <person name="Bruemmer F."/>
            <person name="Labrenz M."/>
            <person name="Spormann A.M."/>
            <person name="Op Den Camp H."/>
            <person name="Overmann J."/>
            <person name="Amann R."/>
            <person name="Jetten M.S.M."/>
            <person name="Mascher T."/>
            <person name="Medema M.H."/>
            <person name="Devos D.P."/>
            <person name="Kaster A.-K."/>
            <person name="Ovreas L."/>
            <person name="Rohde M."/>
            <person name="Galperin M.Y."/>
            <person name="Jogler C."/>
        </authorList>
    </citation>
    <scope>NUCLEOTIDE SEQUENCE [LARGE SCALE GENOMIC DNA]</scope>
    <source>
        <strain evidence="7 8">Q31b</strain>
    </source>
</reference>
<dbReference type="SUPFAM" id="SSF81333">
    <property type="entry name" value="F1F0 ATP synthase subunit C"/>
    <property type="match status" value="1"/>
</dbReference>
<dbReference type="GO" id="GO:0015078">
    <property type="term" value="F:proton transmembrane transporter activity"/>
    <property type="evidence" value="ECO:0007669"/>
    <property type="project" value="InterPro"/>
</dbReference>
<dbReference type="InterPro" id="IPR002379">
    <property type="entry name" value="ATPase_proteolipid_c-like_dom"/>
</dbReference>
<gene>
    <name evidence="7" type="primary">ntpK</name>
    <name evidence="7" type="ORF">Q31b_02680</name>
</gene>
<protein>
    <submittedName>
        <fullName evidence="7">V-type sodium ATPase subunit K</fullName>
    </submittedName>
</protein>
<dbReference type="AlphaFoldDB" id="A0A5C6EAY8"/>
<dbReference type="Pfam" id="PF00137">
    <property type="entry name" value="ATP-synt_C"/>
    <property type="match status" value="1"/>
</dbReference>
<dbReference type="EMBL" id="SJPY01000001">
    <property type="protein sequence ID" value="TWU45097.1"/>
    <property type="molecule type" value="Genomic_DNA"/>
</dbReference>
<sequence length="154" mass="15452">MDEPFWNMMGMIGIYAPLALGAIGSILGCSAGGQAACGAMLDVESGYGRLVGLSALPSSQTIYGIVVMLSLNRTVDLQSAPGLFAIGVSCGIALLFSGVYQGRCCASAIHASKSKPEVFGLSAAPAAIVEGFAVFAFIFALILAGSLPVATGGV</sequence>
<dbReference type="CDD" id="cd18180">
    <property type="entry name" value="ATP-synt_Vo_Ao_c_NTPK_rpt2"/>
    <property type="match status" value="1"/>
</dbReference>
<feature type="transmembrane region" description="Helical" evidence="5">
    <location>
        <begin position="83"/>
        <end position="102"/>
    </location>
</feature>
<evidence type="ECO:0000256" key="3">
    <source>
        <dbReference type="ARBA" id="ARBA00022989"/>
    </source>
</evidence>
<organism evidence="7 8">
    <name type="scientific">Novipirellula aureliae</name>
    <dbReference type="NCBI Taxonomy" id="2527966"/>
    <lineage>
        <taxon>Bacteria</taxon>
        <taxon>Pseudomonadati</taxon>
        <taxon>Planctomycetota</taxon>
        <taxon>Planctomycetia</taxon>
        <taxon>Pirellulales</taxon>
        <taxon>Pirellulaceae</taxon>
        <taxon>Novipirellula</taxon>
    </lineage>
</organism>
<dbReference type="GO" id="GO:0033177">
    <property type="term" value="C:proton-transporting two-sector ATPase complex, proton-transporting domain"/>
    <property type="evidence" value="ECO:0007669"/>
    <property type="project" value="InterPro"/>
</dbReference>
<comment type="caution">
    <text evidence="7">The sequence shown here is derived from an EMBL/GenBank/DDBJ whole genome shotgun (WGS) entry which is preliminary data.</text>
</comment>
<evidence type="ECO:0000256" key="1">
    <source>
        <dbReference type="ARBA" id="ARBA00004141"/>
    </source>
</evidence>
<evidence type="ECO:0000256" key="5">
    <source>
        <dbReference type="SAM" id="Phobius"/>
    </source>
</evidence>
<keyword evidence="8" id="KW-1185">Reference proteome</keyword>
<proteinExistence type="predicted"/>
<dbReference type="NCBIfam" id="NF007200">
    <property type="entry name" value="PRK09621.1"/>
    <property type="match status" value="1"/>
</dbReference>
<dbReference type="RefSeq" id="WP_146597868.1">
    <property type="nucleotide sequence ID" value="NZ_SJPY01000001.1"/>
</dbReference>
<keyword evidence="4 5" id="KW-0472">Membrane</keyword>
<evidence type="ECO:0000259" key="6">
    <source>
        <dbReference type="Pfam" id="PF00137"/>
    </source>
</evidence>
<evidence type="ECO:0000313" key="7">
    <source>
        <dbReference type="EMBL" id="TWU45097.1"/>
    </source>
</evidence>
<name>A0A5C6EAY8_9BACT</name>
<dbReference type="InterPro" id="IPR035921">
    <property type="entry name" value="F/V-ATP_Csub_sf"/>
</dbReference>
<feature type="domain" description="V-ATPase proteolipid subunit C-like" evidence="6">
    <location>
        <begin position="84"/>
        <end position="143"/>
    </location>
</feature>
<dbReference type="Gene3D" id="1.20.120.610">
    <property type="entry name" value="lithium bound rotor ring of v- atpase"/>
    <property type="match status" value="1"/>
</dbReference>
<feature type="transmembrane region" description="Helical" evidence="5">
    <location>
        <begin position="122"/>
        <end position="144"/>
    </location>
</feature>
<evidence type="ECO:0000256" key="4">
    <source>
        <dbReference type="ARBA" id="ARBA00023136"/>
    </source>
</evidence>
<feature type="transmembrane region" description="Helical" evidence="5">
    <location>
        <begin position="51"/>
        <end position="71"/>
    </location>
</feature>
<keyword evidence="2 5" id="KW-0812">Transmembrane</keyword>